<evidence type="ECO:0008006" key="3">
    <source>
        <dbReference type="Google" id="ProtNLM"/>
    </source>
</evidence>
<keyword evidence="2" id="KW-1185">Reference proteome</keyword>
<evidence type="ECO:0000313" key="2">
    <source>
        <dbReference type="Proteomes" id="UP000267268"/>
    </source>
</evidence>
<dbReference type="OrthoDB" id="9859529at2"/>
<dbReference type="KEGG" id="fll:EI427_09490"/>
<sequence length="130" mass="15012">MIPIKHLLYRTYKLFFIVILPSVLSACTIGEQGVFYAEISKKPILRIQNNKLRIEVHNSNVNSAQLIYEVNATINQEEKVINLKAKQAINKDYLENFEIDIPQSIIKTINLWTINWVDPDGTIITLEIDK</sequence>
<dbReference type="Proteomes" id="UP000267268">
    <property type="component" value="Chromosome 1"/>
</dbReference>
<dbReference type="AlphaFoldDB" id="A0A3S9P2N9"/>
<dbReference type="PROSITE" id="PS51257">
    <property type="entry name" value="PROKAR_LIPOPROTEIN"/>
    <property type="match status" value="1"/>
</dbReference>
<proteinExistence type="predicted"/>
<dbReference type="EMBL" id="CP034562">
    <property type="protein sequence ID" value="AZQ62463.1"/>
    <property type="molecule type" value="Genomic_DNA"/>
</dbReference>
<name>A0A3S9P2N9_9BACT</name>
<reference evidence="1 2" key="1">
    <citation type="submission" date="2018-12" db="EMBL/GenBank/DDBJ databases">
        <title>Flammeovirga pectinis sp. nov., isolated from the gut of the Korean scallop, Patinopecten yessoensis.</title>
        <authorList>
            <person name="Bae J.-W."/>
            <person name="Jeong Y.-S."/>
            <person name="Kang W."/>
        </authorList>
    </citation>
    <scope>NUCLEOTIDE SEQUENCE [LARGE SCALE GENOMIC DNA]</scope>
    <source>
        <strain evidence="1 2">L12M1</strain>
    </source>
</reference>
<dbReference type="RefSeq" id="WP_126613990.1">
    <property type="nucleotide sequence ID" value="NZ_CP034562.1"/>
</dbReference>
<gene>
    <name evidence="1" type="ORF">EI427_09490</name>
</gene>
<protein>
    <recommendedName>
        <fullName evidence="3">Lipoprotein</fullName>
    </recommendedName>
</protein>
<accession>A0A3S9P2N9</accession>
<evidence type="ECO:0000313" key="1">
    <source>
        <dbReference type="EMBL" id="AZQ62463.1"/>
    </source>
</evidence>
<organism evidence="1 2">
    <name type="scientific">Flammeovirga pectinis</name>
    <dbReference type="NCBI Taxonomy" id="2494373"/>
    <lineage>
        <taxon>Bacteria</taxon>
        <taxon>Pseudomonadati</taxon>
        <taxon>Bacteroidota</taxon>
        <taxon>Cytophagia</taxon>
        <taxon>Cytophagales</taxon>
        <taxon>Flammeovirgaceae</taxon>
        <taxon>Flammeovirga</taxon>
    </lineage>
</organism>